<accession>A0AAW1LQ59</accession>
<feature type="region of interest" description="Disordered" evidence="3">
    <location>
        <begin position="506"/>
        <end position="527"/>
    </location>
</feature>
<feature type="region of interest" description="Disordered" evidence="3">
    <location>
        <begin position="415"/>
        <end position="442"/>
    </location>
</feature>
<dbReference type="InterPro" id="IPR002110">
    <property type="entry name" value="Ankyrin_rpt"/>
</dbReference>
<dbReference type="GO" id="GO:0005737">
    <property type="term" value="C:cytoplasm"/>
    <property type="evidence" value="ECO:0007669"/>
    <property type="project" value="TreeGrafter"/>
</dbReference>
<dbReference type="GO" id="GO:0004857">
    <property type="term" value="F:enzyme inhibitor activity"/>
    <property type="evidence" value="ECO:0007669"/>
    <property type="project" value="TreeGrafter"/>
</dbReference>
<dbReference type="AlphaFoldDB" id="A0AAW1LQ59"/>
<gene>
    <name evidence="5" type="ORF">QE152_g12725</name>
</gene>
<sequence length="560" mass="62321">MLLTYLKSLVLIFFLPNGEPDLTITMTIDHAALIAEMPHIEQMPTQERLILARERRTKQLQSYHRREREYGKKPKGHRSSKRRIHFRDSVVLLEAAARNDIEEVRNLLYRGVDADSCNEDGLTALHQCCIDDNEAMLLLLLEHGANVNAVDSEKWTPLHAAATCGHLKLVSILIARGANLLAVNADGNMPYDICEDEAALDYIEGEMAKRGVTQKLIDETRAHTEMQMLLDLQKMVARGEDLETCDKQGATPLHISAANGYITVVEYLLDQNVRTDAQDKDDWQPAHAAACWGHLDVLEMLVQAGADLNAKNKYDELDVLEMLVQAGADLNAKNKYDETPADICEDPEIKERIVQLRTEQESKRQAADRRKKVRKSSSNTRTQSVRRTSSQEKRLTQRRDAVEEARLRMQAEYKGLETANGQAPNAATTVVSNGKPYNVDQNNVVSSNNELVAVKSPVENRKPPEGKDNSDGSNGDLVGTEVIEFTINGNGTLADLKKQRMQIRNSSSADVSNLNSPASTIETESITSPPNTDFLKLAGDTDDVVGYNMNRSPFGCCTIQ</sequence>
<evidence type="ECO:0000256" key="1">
    <source>
        <dbReference type="ARBA" id="ARBA00022737"/>
    </source>
</evidence>
<feature type="region of interest" description="Disordered" evidence="3">
    <location>
        <begin position="356"/>
        <end position="401"/>
    </location>
</feature>
<feature type="repeat" description="ANK" evidence="2">
    <location>
        <begin position="120"/>
        <end position="152"/>
    </location>
</feature>
<evidence type="ECO:0000313" key="5">
    <source>
        <dbReference type="EMBL" id="KAK9736226.1"/>
    </source>
</evidence>
<dbReference type="PANTHER" id="PTHR24179">
    <property type="entry name" value="PROTEIN PHOSPHATASE 1 REGULATORY SUBUNIT 12"/>
    <property type="match status" value="1"/>
</dbReference>
<organism evidence="5 6">
    <name type="scientific">Popillia japonica</name>
    <name type="common">Japanese beetle</name>
    <dbReference type="NCBI Taxonomy" id="7064"/>
    <lineage>
        <taxon>Eukaryota</taxon>
        <taxon>Metazoa</taxon>
        <taxon>Ecdysozoa</taxon>
        <taxon>Arthropoda</taxon>
        <taxon>Hexapoda</taxon>
        <taxon>Insecta</taxon>
        <taxon>Pterygota</taxon>
        <taxon>Neoptera</taxon>
        <taxon>Endopterygota</taxon>
        <taxon>Coleoptera</taxon>
        <taxon>Polyphaga</taxon>
        <taxon>Scarabaeiformia</taxon>
        <taxon>Scarabaeidae</taxon>
        <taxon>Rutelinae</taxon>
        <taxon>Popillia</taxon>
    </lineage>
</organism>
<feature type="chain" id="PRO_5043822375" evidence="4">
    <location>
        <begin position="21"/>
        <end position="560"/>
    </location>
</feature>
<feature type="compositionally biased region" description="Basic and acidic residues" evidence="3">
    <location>
        <begin position="389"/>
        <end position="401"/>
    </location>
</feature>
<feature type="compositionally biased region" description="Basic and acidic residues" evidence="3">
    <location>
        <begin position="458"/>
        <end position="470"/>
    </location>
</feature>
<feature type="repeat" description="ANK" evidence="2">
    <location>
        <begin position="248"/>
        <end position="280"/>
    </location>
</feature>
<evidence type="ECO:0000256" key="4">
    <source>
        <dbReference type="SAM" id="SignalP"/>
    </source>
</evidence>
<proteinExistence type="predicted"/>
<dbReference type="PANTHER" id="PTHR24179:SF29">
    <property type="entry name" value="LD46604P"/>
    <property type="match status" value="1"/>
</dbReference>
<feature type="compositionally biased region" description="Basic and acidic residues" evidence="3">
    <location>
        <begin position="356"/>
        <end position="368"/>
    </location>
</feature>
<dbReference type="SMART" id="SM00248">
    <property type="entry name" value="ANK"/>
    <property type="match status" value="5"/>
</dbReference>
<evidence type="ECO:0000256" key="3">
    <source>
        <dbReference type="SAM" id="MobiDB-lite"/>
    </source>
</evidence>
<keyword evidence="6" id="KW-1185">Reference proteome</keyword>
<comment type="caution">
    <text evidence="5">The sequence shown here is derived from an EMBL/GenBank/DDBJ whole genome shotgun (WGS) entry which is preliminary data.</text>
</comment>
<dbReference type="InterPro" id="IPR036770">
    <property type="entry name" value="Ankyrin_rpt-contain_sf"/>
</dbReference>
<dbReference type="Pfam" id="PF12796">
    <property type="entry name" value="Ank_2"/>
    <property type="match status" value="2"/>
</dbReference>
<feature type="compositionally biased region" description="Polar residues" evidence="3">
    <location>
        <begin position="419"/>
        <end position="432"/>
    </location>
</feature>
<protein>
    <submittedName>
        <fullName evidence="5">Ankyrin repeats (3 copies)</fullName>
    </submittedName>
</protein>
<dbReference type="PRINTS" id="PR01415">
    <property type="entry name" value="ANKYRIN"/>
</dbReference>
<dbReference type="InterPro" id="IPR051226">
    <property type="entry name" value="PP1_Regulatory_Subunit"/>
</dbReference>
<dbReference type="EMBL" id="JASPKY010000117">
    <property type="protein sequence ID" value="KAK9736226.1"/>
    <property type="molecule type" value="Genomic_DNA"/>
</dbReference>
<reference evidence="5 6" key="1">
    <citation type="journal article" date="2024" name="BMC Genomics">
        <title>De novo assembly and annotation of Popillia japonica's genome with initial clues to its potential as an invasive pest.</title>
        <authorList>
            <person name="Cucini C."/>
            <person name="Boschi S."/>
            <person name="Funari R."/>
            <person name="Cardaioli E."/>
            <person name="Iannotti N."/>
            <person name="Marturano G."/>
            <person name="Paoli F."/>
            <person name="Bruttini M."/>
            <person name="Carapelli A."/>
            <person name="Frati F."/>
            <person name="Nardi F."/>
        </authorList>
    </citation>
    <scope>NUCLEOTIDE SEQUENCE [LARGE SCALE GENOMIC DNA]</scope>
    <source>
        <strain evidence="5">DMR45628</strain>
    </source>
</reference>
<feature type="repeat" description="ANK" evidence="2">
    <location>
        <begin position="281"/>
        <end position="313"/>
    </location>
</feature>
<dbReference type="GO" id="GO:0017020">
    <property type="term" value="F:myosin phosphatase regulator activity"/>
    <property type="evidence" value="ECO:0007669"/>
    <property type="project" value="TreeGrafter"/>
</dbReference>
<keyword evidence="4" id="KW-0732">Signal</keyword>
<feature type="region of interest" description="Disordered" evidence="3">
    <location>
        <begin position="455"/>
        <end position="477"/>
    </location>
</feature>
<evidence type="ECO:0000313" key="6">
    <source>
        <dbReference type="Proteomes" id="UP001458880"/>
    </source>
</evidence>
<dbReference type="Gene3D" id="1.25.40.20">
    <property type="entry name" value="Ankyrin repeat-containing domain"/>
    <property type="match status" value="3"/>
</dbReference>
<evidence type="ECO:0000256" key="2">
    <source>
        <dbReference type="PROSITE-ProRule" id="PRU00023"/>
    </source>
</evidence>
<dbReference type="SUPFAM" id="SSF48403">
    <property type="entry name" value="Ankyrin repeat"/>
    <property type="match status" value="1"/>
</dbReference>
<keyword evidence="2" id="KW-0040">ANK repeat</keyword>
<name>A0AAW1LQ59_POPJA</name>
<dbReference type="Proteomes" id="UP001458880">
    <property type="component" value="Unassembled WGS sequence"/>
</dbReference>
<feature type="signal peptide" evidence="4">
    <location>
        <begin position="1"/>
        <end position="20"/>
    </location>
</feature>
<dbReference type="PROSITE" id="PS50297">
    <property type="entry name" value="ANK_REP_REGION"/>
    <property type="match status" value="4"/>
</dbReference>
<feature type="repeat" description="ANK" evidence="2">
    <location>
        <begin position="153"/>
        <end position="185"/>
    </location>
</feature>
<keyword evidence="1" id="KW-0677">Repeat</keyword>
<dbReference type="PROSITE" id="PS50088">
    <property type="entry name" value="ANK_REPEAT"/>
    <property type="match status" value="4"/>
</dbReference>
<feature type="compositionally biased region" description="Polar residues" evidence="3">
    <location>
        <begin position="376"/>
        <end position="388"/>
    </location>
</feature>